<dbReference type="EMBL" id="CP002696">
    <property type="protein sequence ID" value="AEE17585.1"/>
    <property type="molecule type" value="Genomic_DNA"/>
</dbReference>
<dbReference type="RefSeq" id="WP_013759287.1">
    <property type="nucleotide sequence ID" value="NC_015500.1"/>
</dbReference>
<dbReference type="HOGENOM" id="CLU_071040_1_1_12"/>
<keyword evidence="1" id="KW-0812">Transmembrane</keyword>
<feature type="transmembrane region" description="Helical" evidence="1">
    <location>
        <begin position="147"/>
        <end position="169"/>
    </location>
</feature>
<proteinExistence type="predicted"/>
<dbReference type="AlphaFoldDB" id="F4LKM9"/>
<feature type="transmembrane region" description="Helical" evidence="1">
    <location>
        <begin position="28"/>
        <end position="50"/>
    </location>
</feature>
<dbReference type="STRING" id="906968.Trebr_2171"/>
<feature type="transmembrane region" description="Helical" evidence="1">
    <location>
        <begin position="206"/>
        <end position="225"/>
    </location>
</feature>
<dbReference type="PANTHER" id="PTHR36833:SF1">
    <property type="entry name" value="INTEGRAL MEMBRANE TRANSPORT PROTEIN"/>
    <property type="match status" value="1"/>
</dbReference>
<dbReference type="Proteomes" id="UP000006546">
    <property type="component" value="Chromosome"/>
</dbReference>
<evidence type="ECO:0000313" key="2">
    <source>
        <dbReference type="EMBL" id="AEE17585.1"/>
    </source>
</evidence>
<sequence length="265" mass="29844">MGLKRYIKLYPKFAGQFIKSLMEYRLDFFMGLAGFFFLQICGVVFISLVFDSIPALSGWSFYEVLFIYGFAQIPRGLDHVFTDNLWLLSGWMIAKGEMDRYLVRPLNPLFQAIAERFQPDGLGEFLVGVILTVYAAVKLQLSPTPLSFAVLAITVPAGALIITAIKLIFTSCAFWLKRSQSYLYTAYNFNEFCYYPVTIYSKSIRFVLTFVVPFAMTSYYPAAYLLGKGTFASGVLMPVLTAAVFCTGGYLFWKRGLAHYESAGS</sequence>
<dbReference type="Pfam" id="PF06182">
    <property type="entry name" value="ABC2_membrane_6"/>
    <property type="match status" value="1"/>
</dbReference>
<dbReference type="eggNOG" id="COG3694">
    <property type="taxonomic scope" value="Bacteria"/>
</dbReference>
<keyword evidence="3" id="KW-1185">Reference proteome</keyword>
<evidence type="ECO:0000256" key="1">
    <source>
        <dbReference type="SAM" id="Phobius"/>
    </source>
</evidence>
<reference evidence="3" key="1">
    <citation type="submission" date="2011-04" db="EMBL/GenBank/DDBJ databases">
        <title>The complete genome of Treponema brennaborense DSM 12168.</title>
        <authorList>
            <person name="Lucas S."/>
            <person name="Han J."/>
            <person name="Lapidus A."/>
            <person name="Bruce D."/>
            <person name="Goodwin L."/>
            <person name="Pitluck S."/>
            <person name="Peters L."/>
            <person name="Kyrpides N."/>
            <person name="Mavromatis K."/>
            <person name="Ivanova N."/>
            <person name="Mikhailova N."/>
            <person name="Pagani I."/>
            <person name="Teshima H."/>
            <person name="Detter J.C."/>
            <person name="Tapia R."/>
            <person name="Han C."/>
            <person name="Land M."/>
            <person name="Hauser L."/>
            <person name="Markowitz V."/>
            <person name="Cheng J.-F."/>
            <person name="Hugenholtz P."/>
            <person name="Woyke T."/>
            <person name="Wu D."/>
            <person name="Gronow S."/>
            <person name="Wellnitz S."/>
            <person name="Brambilla E."/>
            <person name="Klenk H.-P."/>
            <person name="Eisen J.A."/>
        </authorList>
    </citation>
    <scope>NUCLEOTIDE SEQUENCE [LARGE SCALE GENOMIC DNA]</scope>
    <source>
        <strain evidence="3">DSM 12168 / CIP 105900 / DD5/3</strain>
    </source>
</reference>
<dbReference type="KEGG" id="tbe:Trebr_2171"/>
<gene>
    <name evidence="2" type="ordered locus">Trebr_2171</name>
</gene>
<evidence type="ECO:0008006" key="4">
    <source>
        <dbReference type="Google" id="ProtNLM"/>
    </source>
</evidence>
<accession>F4LKM9</accession>
<dbReference type="PANTHER" id="PTHR36833">
    <property type="entry name" value="SLR0610 PROTEIN-RELATED"/>
    <property type="match status" value="1"/>
</dbReference>
<organism evidence="2 3">
    <name type="scientific">Treponema brennaborense (strain DSM 12168 / CIP 105900 / DD5/3)</name>
    <dbReference type="NCBI Taxonomy" id="906968"/>
    <lineage>
        <taxon>Bacteria</taxon>
        <taxon>Pseudomonadati</taxon>
        <taxon>Spirochaetota</taxon>
        <taxon>Spirochaetia</taxon>
        <taxon>Spirochaetales</taxon>
        <taxon>Treponemataceae</taxon>
        <taxon>Treponema</taxon>
    </lineage>
</organism>
<feature type="transmembrane region" description="Helical" evidence="1">
    <location>
        <begin position="231"/>
        <end position="253"/>
    </location>
</feature>
<protein>
    <recommendedName>
        <fullName evidence="4">ABC transporter permease protein</fullName>
    </recommendedName>
</protein>
<evidence type="ECO:0000313" key="3">
    <source>
        <dbReference type="Proteomes" id="UP000006546"/>
    </source>
</evidence>
<keyword evidence="1" id="KW-1133">Transmembrane helix</keyword>
<dbReference type="OrthoDB" id="357539at2"/>
<keyword evidence="1" id="KW-0472">Membrane</keyword>
<name>F4LKM9_TREBD</name>
<dbReference type="InterPro" id="IPR010390">
    <property type="entry name" value="ABC-2_transporter-like"/>
</dbReference>